<gene>
    <name evidence="1" type="ORF">JKG61_04735</name>
</gene>
<dbReference type="RefSeq" id="WP_202101826.1">
    <property type="nucleotide sequence ID" value="NZ_JAERTY010000002.1"/>
</dbReference>
<evidence type="ECO:0000313" key="2">
    <source>
        <dbReference type="Proteomes" id="UP000625283"/>
    </source>
</evidence>
<proteinExistence type="predicted"/>
<dbReference type="EMBL" id="JAERTY010000002">
    <property type="protein sequence ID" value="MBL1408048.1"/>
    <property type="molecule type" value="Genomic_DNA"/>
</dbReference>
<keyword evidence="2" id="KW-1185">Reference proteome</keyword>
<protein>
    <submittedName>
        <fullName evidence="1">Uncharacterized protein</fullName>
    </submittedName>
</protein>
<evidence type="ECO:0000313" key="1">
    <source>
        <dbReference type="EMBL" id="MBL1408048.1"/>
    </source>
</evidence>
<organism evidence="1 2">
    <name type="scientific">Sphingobacterium faecale</name>
    <dbReference type="NCBI Taxonomy" id="2803775"/>
    <lineage>
        <taxon>Bacteria</taxon>
        <taxon>Pseudomonadati</taxon>
        <taxon>Bacteroidota</taxon>
        <taxon>Sphingobacteriia</taxon>
        <taxon>Sphingobacteriales</taxon>
        <taxon>Sphingobacteriaceae</taxon>
        <taxon>Sphingobacterium</taxon>
    </lineage>
</organism>
<sequence length="92" mass="10811">MNNRIWCICIYCLVNIQLLSAQSYKEYYDLDFKRYNDCSWDWRNSMSGCVNYVDSSFEENVLIISKRPNSSHIPLEFDLSKEVVLPDVEGSV</sequence>
<comment type="caution">
    <text evidence="1">The sequence shown here is derived from an EMBL/GenBank/DDBJ whole genome shotgun (WGS) entry which is preliminary data.</text>
</comment>
<reference evidence="1 2" key="1">
    <citation type="submission" date="2021-01" db="EMBL/GenBank/DDBJ databases">
        <title>C459-1 draft genome sequence.</title>
        <authorList>
            <person name="Zhang X.-F."/>
        </authorList>
    </citation>
    <scope>NUCLEOTIDE SEQUENCE [LARGE SCALE GENOMIC DNA]</scope>
    <source>
        <strain evidence="2">C459-1</strain>
    </source>
</reference>
<accession>A0ABS1R054</accession>
<name>A0ABS1R054_9SPHI</name>
<dbReference type="Proteomes" id="UP000625283">
    <property type="component" value="Unassembled WGS sequence"/>
</dbReference>